<gene>
    <name evidence="2" type="ORF">METSCH_E06240</name>
</gene>
<reference evidence="3" key="1">
    <citation type="submission" date="2019-03" db="EMBL/GenBank/DDBJ databases">
        <title>Snf2 controls pulcherriminic acid biosynthesis and connects pigmentation and antifungal activity of the yeast Metschnikowia pulcherrima.</title>
        <authorList>
            <person name="Gore-Lloyd D."/>
            <person name="Sumann I."/>
            <person name="Brachmann A.O."/>
            <person name="Schneeberger K."/>
            <person name="Ortiz-Merino R.A."/>
            <person name="Moreno-Beltran M."/>
            <person name="Schlaefli M."/>
            <person name="Kirner P."/>
            <person name="Santos Kron A."/>
            <person name="Wolfe K.H."/>
            <person name="Piel J."/>
            <person name="Ahrens C.H."/>
            <person name="Henk D."/>
            <person name="Freimoser F.M."/>
        </authorList>
    </citation>
    <scope>NUCLEOTIDE SEQUENCE [LARGE SCALE GENOMIC DNA]</scope>
    <source>
        <strain evidence="3">APC 1.2</strain>
    </source>
</reference>
<evidence type="ECO:0000313" key="2">
    <source>
        <dbReference type="EMBL" id="QBM90375.1"/>
    </source>
</evidence>
<dbReference type="AlphaFoldDB" id="A0A4P6XU65"/>
<evidence type="ECO:0000256" key="1">
    <source>
        <dbReference type="SAM" id="MobiDB-lite"/>
    </source>
</evidence>
<feature type="region of interest" description="Disordered" evidence="1">
    <location>
        <begin position="1"/>
        <end position="52"/>
    </location>
</feature>
<proteinExistence type="predicted"/>
<sequence>MTPPNPPFAPSTPPRPRKAHGSNPYTPKSAATHRKRNFQPARPLKTPKRSPFIDLDAARDASPCETPFFVRSHVDSDIFSSPETSFSLTAPLTPLSLPGLSLFLPTPLTVGSGRKSRAEVTHMRPCTKSKPLIEKLQDLGGENGGEVSDKGQGSLLDAPVFENASFLREIPGSHLVSSPRTPPQLIHAGEFETPSKNGSNFQESPIFATNSHEDVQESEISLHTPVQNPGIEQKPQFEPFSHSDGPVLIVSVADLEKIPRIKLSNPFLDKKGAPQSHTERKTVDYSTHLELVNTRTGERKVERLSPEQQRFRPRKLDFTLAVSSPERASNEITNKYVESRIGKNFSMGDTRPKGKLDFEIFSDEK</sequence>
<feature type="compositionally biased region" description="Pro residues" evidence="1">
    <location>
        <begin position="1"/>
        <end position="14"/>
    </location>
</feature>
<name>A0A4P6XU65_9ASCO</name>
<organism evidence="2 3">
    <name type="scientific">Metschnikowia aff. pulcherrima</name>
    <dbReference type="NCBI Taxonomy" id="2163413"/>
    <lineage>
        <taxon>Eukaryota</taxon>
        <taxon>Fungi</taxon>
        <taxon>Dikarya</taxon>
        <taxon>Ascomycota</taxon>
        <taxon>Saccharomycotina</taxon>
        <taxon>Pichiomycetes</taxon>
        <taxon>Metschnikowiaceae</taxon>
        <taxon>Metschnikowia</taxon>
    </lineage>
</organism>
<dbReference type="EMBL" id="CP034460">
    <property type="protein sequence ID" value="QBM90375.1"/>
    <property type="molecule type" value="Genomic_DNA"/>
</dbReference>
<protein>
    <submittedName>
        <fullName evidence="2">Uncharacterized protein</fullName>
    </submittedName>
</protein>
<dbReference type="Proteomes" id="UP000292447">
    <property type="component" value="Chromosome V"/>
</dbReference>
<keyword evidence="3" id="KW-1185">Reference proteome</keyword>
<evidence type="ECO:0000313" key="3">
    <source>
        <dbReference type="Proteomes" id="UP000292447"/>
    </source>
</evidence>
<accession>A0A4P6XU65</accession>